<dbReference type="PROSITE" id="PS50075">
    <property type="entry name" value="CARRIER"/>
    <property type="match status" value="2"/>
</dbReference>
<dbReference type="Pfam" id="PF00668">
    <property type="entry name" value="Condensation"/>
    <property type="match status" value="3"/>
</dbReference>
<feature type="region of interest" description="Disordered" evidence="6">
    <location>
        <begin position="911"/>
        <end position="932"/>
    </location>
</feature>
<feature type="region of interest" description="Disordered" evidence="6">
    <location>
        <begin position="1"/>
        <end position="24"/>
    </location>
</feature>
<name>A0A8H4LVE4_9HYPO</name>
<keyword evidence="4" id="KW-0436">Ligase</keyword>
<dbReference type="InterPro" id="IPR006162">
    <property type="entry name" value="Ppantetheine_attach_site"/>
</dbReference>
<feature type="region of interest" description="Disordered" evidence="6">
    <location>
        <begin position="42"/>
        <end position="61"/>
    </location>
</feature>
<dbReference type="CDD" id="cd19545">
    <property type="entry name" value="FUM14_C_NRPS-like"/>
    <property type="match status" value="1"/>
</dbReference>
<dbReference type="InterPro" id="IPR020845">
    <property type="entry name" value="AMP-binding_CS"/>
</dbReference>
<dbReference type="Gene3D" id="1.10.1200.10">
    <property type="entry name" value="ACP-like"/>
    <property type="match status" value="2"/>
</dbReference>
<dbReference type="CDD" id="cd19534">
    <property type="entry name" value="E_NRPS"/>
    <property type="match status" value="1"/>
</dbReference>
<accession>A0A8H4LVE4</accession>
<keyword evidence="2" id="KW-0596">Phosphopantetheine</keyword>
<dbReference type="SUPFAM" id="SSF51735">
    <property type="entry name" value="NAD(P)-binding Rossmann-fold domains"/>
    <property type="match status" value="1"/>
</dbReference>
<keyword evidence="9" id="KW-1185">Reference proteome</keyword>
<dbReference type="Gene3D" id="3.40.50.980">
    <property type="match status" value="2"/>
</dbReference>
<dbReference type="SUPFAM" id="SSF47336">
    <property type="entry name" value="ACP-like"/>
    <property type="match status" value="3"/>
</dbReference>
<dbReference type="GO" id="GO:0031177">
    <property type="term" value="F:phosphopantetheine binding"/>
    <property type="evidence" value="ECO:0007669"/>
    <property type="project" value="InterPro"/>
</dbReference>
<reference evidence="8 9" key="1">
    <citation type="journal article" date="2020" name="Genome Biol. Evol.">
        <title>A new high-quality draft genome assembly of the Chinese cordyceps Ophiocordyceps sinensis.</title>
        <authorList>
            <person name="Shu R."/>
            <person name="Zhang J."/>
            <person name="Meng Q."/>
            <person name="Zhang H."/>
            <person name="Zhou G."/>
            <person name="Li M."/>
            <person name="Wu P."/>
            <person name="Zhao Y."/>
            <person name="Chen C."/>
            <person name="Qin Q."/>
        </authorList>
    </citation>
    <scope>NUCLEOTIDE SEQUENCE [LARGE SCALE GENOMIC DNA]</scope>
    <source>
        <strain evidence="8 9">IOZ07</strain>
    </source>
</reference>
<dbReference type="PANTHER" id="PTHR45527">
    <property type="entry name" value="NONRIBOSOMAL PEPTIDE SYNTHETASE"/>
    <property type="match status" value="1"/>
</dbReference>
<dbReference type="Proteomes" id="UP000557566">
    <property type="component" value="Unassembled WGS sequence"/>
</dbReference>
<dbReference type="GO" id="GO:0043041">
    <property type="term" value="P:amino acid activation for nonribosomal peptide biosynthetic process"/>
    <property type="evidence" value="ECO:0007669"/>
    <property type="project" value="TreeGrafter"/>
</dbReference>
<protein>
    <recommendedName>
        <fullName evidence="7">Carrier domain-containing protein</fullName>
    </recommendedName>
</protein>
<dbReference type="SUPFAM" id="SSF52777">
    <property type="entry name" value="CoA-dependent acyltransferases"/>
    <property type="match status" value="7"/>
</dbReference>
<dbReference type="InterPro" id="IPR045851">
    <property type="entry name" value="AMP-bd_C_sf"/>
</dbReference>
<dbReference type="EMBL" id="JAAVMX010000008">
    <property type="protein sequence ID" value="KAF4505782.1"/>
    <property type="molecule type" value="Genomic_DNA"/>
</dbReference>
<dbReference type="Gene3D" id="3.40.50.12780">
    <property type="entry name" value="N-terminal domain of ligase-like"/>
    <property type="match status" value="2"/>
</dbReference>
<dbReference type="InterPro" id="IPR036736">
    <property type="entry name" value="ACP-like_sf"/>
</dbReference>
<gene>
    <name evidence="8" type="ORF">G6O67_007695</name>
</gene>
<comment type="similarity">
    <text evidence="5">Belongs to the NRP synthetase family.</text>
</comment>
<comment type="caution">
    <text evidence="8">The sequence shown here is derived from an EMBL/GenBank/DDBJ whole genome shotgun (WGS) entry which is preliminary data.</text>
</comment>
<keyword evidence="3" id="KW-0597">Phosphoprotein</keyword>
<dbReference type="InterPro" id="IPR013120">
    <property type="entry name" value="FAR_NAD-bd"/>
</dbReference>
<dbReference type="NCBIfam" id="NF003417">
    <property type="entry name" value="PRK04813.1"/>
    <property type="match status" value="3"/>
</dbReference>
<dbReference type="FunFam" id="3.40.50.12780:FF:000014">
    <property type="entry name" value="Nonribosomal peptide synthetase 1"/>
    <property type="match status" value="2"/>
</dbReference>
<dbReference type="FunFam" id="3.30.559.30:FF:000002">
    <property type="entry name" value="Nonribosomal peptide synthase Pes1"/>
    <property type="match status" value="1"/>
</dbReference>
<dbReference type="Gene3D" id="3.30.559.10">
    <property type="entry name" value="Chloramphenicol acetyltransferase-like domain"/>
    <property type="match status" value="3"/>
</dbReference>
<dbReference type="InterPro" id="IPR020806">
    <property type="entry name" value="PKS_PP-bd"/>
</dbReference>
<dbReference type="InterPro" id="IPR036291">
    <property type="entry name" value="NAD(P)-bd_dom_sf"/>
</dbReference>
<feature type="region of interest" description="Disordered" evidence="6">
    <location>
        <begin position="3981"/>
        <end position="4001"/>
    </location>
</feature>
<dbReference type="InterPro" id="IPR000873">
    <property type="entry name" value="AMP-dep_synth/lig_dom"/>
</dbReference>
<dbReference type="SMART" id="SM00823">
    <property type="entry name" value="PKS_PP"/>
    <property type="match status" value="2"/>
</dbReference>
<dbReference type="FunFam" id="1.10.1200.10:FF:000005">
    <property type="entry name" value="Nonribosomal peptide synthetase 1"/>
    <property type="match status" value="1"/>
</dbReference>
<dbReference type="CDD" id="cd05918">
    <property type="entry name" value="A_NRPS_SidN3_like"/>
    <property type="match status" value="3"/>
</dbReference>
<dbReference type="FunFam" id="3.30.300.30:FF:000015">
    <property type="entry name" value="Nonribosomal peptide synthase SidD"/>
    <property type="match status" value="3"/>
</dbReference>
<dbReference type="Gene3D" id="3.30.559.30">
    <property type="entry name" value="Nonribosomal peptide synthetase, condensation domain"/>
    <property type="match status" value="4"/>
</dbReference>
<dbReference type="InterPro" id="IPR023213">
    <property type="entry name" value="CAT-like_dom_sf"/>
</dbReference>
<dbReference type="FunFam" id="3.40.50.980:FF:000001">
    <property type="entry name" value="Non-ribosomal peptide synthetase"/>
    <property type="match status" value="1"/>
</dbReference>
<dbReference type="PROSITE" id="PS00012">
    <property type="entry name" value="PHOSPHOPANTETHEINE"/>
    <property type="match status" value="2"/>
</dbReference>
<evidence type="ECO:0000256" key="2">
    <source>
        <dbReference type="ARBA" id="ARBA00022450"/>
    </source>
</evidence>
<dbReference type="Pfam" id="PF07993">
    <property type="entry name" value="NAD_binding_4"/>
    <property type="match status" value="1"/>
</dbReference>
<evidence type="ECO:0000256" key="1">
    <source>
        <dbReference type="ARBA" id="ARBA00005179"/>
    </source>
</evidence>
<evidence type="ECO:0000256" key="6">
    <source>
        <dbReference type="SAM" id="MobiDB-lite"/>
    </source>
</evidence>
<dbReference type="Pfam" id="PF00501">
    <property type="entry name" value="AMP-binding"/>
    <property type="match status" value="3"/>
</dbReference>
<dbReference type="InterPro" id="IPR009081">
    <property type="entry name" value="PP-bd_ACP"/>
</dbReference>
<dbReference type="PROSITE" id="PS00455">
    <property type="entry name" value="AMP_BINDING"/>
    <property type="match status" value="2"/>
</dbReference>
<sequence>MTMDEGDKVNGGVLPDDGADLGPVEASPALAAQANDKQGLHVGMAGGHVKRPRVSRLSGIQETEDVGIPSTQERVTENSPEALLHCEAVTFPRLPPSGDQQPVTRVTVHHELSGLREQTLQTPTSTLVLAAWGLVACQMINSKDIVFGAAVAGSAADVIPIRVKPRGDQSVSGLLEAVRIQLSNTYHDAQQARKLATLLVLQRKETGGMQDGGPGDSRQERLSTYGLVLRVHLGDTMAVSACFDTRVLDPWMARNLLRRLDWVMRQLDQAEPDEPLDDIQTATSGDLEQIWEWNTVVPAAVERSIYDIFEDKARERPSALAIDAWDGKLTYSELDQLATTLAERLVESGVGPDVFVSLCFEKSVWASVAMLGVAKAGGAFVLLDPTQPEQRLEAIVEQVGARLILTSASKQELGSRLGQESVTLDWPLFADLGAHQAGRGVRQRPPPTPPSSILYVVFTSGSTGTPKGVMITHANAASALFHQVEPMGLTADTRLFDFASYSFDVSINNLLTVLAAGGCLCVPSDEDRRDNLEKSIISLRANTLDMTPSIMRLLSPGRMPEVRSITLGGEALGASDAERFWGKVQIRNAYGPSECTPTSTANCGASSPGEATSIGKGLGVVTWVVDPDNHNRLVPPGCVGELLLEGPLVGSGYLDDPARTSAAFVEAPAWLRRGAPGFRPGRRRARLYKTGDLVRHHDDGSLAYVGRKDAQVKVRGQRVELGEVEHHLRACFPGAREVAVEVLARDGTPTLTPTLAAFLVTDGEESGGGKPGVRLMVISPEDEAELAGRLPSYMVPGVYLALDELPVNSAGKTDRPLLRALGREGLAQGLSASSGDGCAGVDAGGRALQNIWARVLNVEAASIGPNDSFFRLGGDSITAMQVSAAARASGMDISTADVLRKKTIAALLAATTRAPKHRPGSSASQDDGQDDGQLFQLSPMQQLYTRVEPDPARCYDQNFLLRLRKPLTASSLATALETMVARHAMLRARFVRTGEGRWKQRIAREQDGGRSFHLSEAPLGSDVAGNIRRCRQRLDIERGPLLAAMLLPIDDDDGTAAPGLFMAIHHLVIDLVSWRVLLQELEEMVTGGRLSSPPPPTSFRAWSSMQAEYAHEALESGALEAMTPPPMLSYWGMDAGDNVQGAAASRRFLLDSTSSAAILGAANEAFGTRPVEILIAALAHSFGVVFPDRAAPPVFNEGHGREPWDDGLDVSRTVGWFTTMYPVCAPAPAADLPDAVRRTKDCVRSLANNGWSFFTSRFADEDRAAANAGRFPVEVVLNFGGLYQQLERGDALFELVPVPDGDDCSPVSSSGLRRFELFEFSVHVTRGLLAVSLLYPARARHQESIAAWMDRYQATLVQAAQLLGGRPREWTLSDFSGSAFASYDSLDEFRTRVLPRLGIACPDDVEAVFPCTGVQEGMLVAQAKDSANYRSALDFDISASRPGDSVDLARVERAWRAVVRRHSLLRAVLVDAVSGTSGTMHAVLRDPAPAITYVPDADDAAVDGLRGHHTRVSYQKHRLQHHLSVLRVDQRRVCVRLEINHAITDGHSDGVLLRDFWQAYNGSLSPQGPLYSDFVEYVGRQQAQAASGDFWTAYLDGVQPCLFPASKAGRERVRASSVAVPGLDAAQVHAFCAGWELTTASVVQAAWALVLRQYTGSTTPCFGNLVSSRDVPIKDIGDMFGPVIAMTPRRIQLGTGLSVIETLQQVHSHHLDSLAHQAHSLLEMQGALDVGQSGLFNSILSFQKARNQLLMSADGHRLDERGIVDPVEYAISVNVEDSNAAISIQLDFNAGIVTSREAERVAQTLGAAVSLLVSDPWIKISDVNPLSENDVEQLWSWNGSVPASAEQCVHEMIEARAQGQPGAPAVCAWDGTLTYGELVRLATMLARRLVTQGVGAGVVVPLCFDKSMWTTVAMLGVIKAGGAFVLVDPSLPEQRLQAVIRQVNASLLLSSASHRSLGSRLCPHVVAVSPEYFAEPHHHASGPLPIVGLDSVDYVVFTSGTTGTPKGAIITHRNSASAVLHQVDGFGYSTKSRVYDFSTYSFDGSILNAFTVLVAGGCLCVPTDRERTNNLESSLNSLRANAVFLTPSLTQLLSPERLSHLEVMIIGGEVIRVKDVEPWWGRVFTIYGPSECTPVCMINPHPSSPEEAVRLGKGYGAVTWIVDAQDHNHLLPLGCTGELLLEGPLVGGGYLGNPEKTAAAFIEDPVWLVPGARGRPGRRGRLYKTGDLACYNEDGSISFVGRKDTQVKIRGQRVELGEVEHWVQMCMPEATQVAAEVIESQGQGSSPFLALFLQADSEAMEPGDPKILPIPPDVERILVEHLPSYLVPTVVFSMPLPMTTTGKINRKHLRQVGASFSVEQLTEMRTAGLGPKRQPTSETELCLQKIWARVLNIEASTIGLEDSFFRLGGDSIAAIKVVGEARKSGLALAVADIFRHPSLQDIANQGLHKVDNNLHEITPFSLLGDGFDARDISRHYGLDPATICDAYPCTPLQEGLISLTSKQSGNYITQSVLELSPSVAIEDLRRAWERVARVMPVLRTRLVQQSDTDLSLIQVVLDEQIRWIDATGLEQHLRSDREQSMELGKPLTRYAFVRDETGTPKWFAWTMHHALYDGWSMPLIIDAVFRAYQGELIVEGPRFQSFISYIKKQDDGQISNYWRQALEDCECVPFPAFPPSLQQQQLVTDSVIEHSLALPQDRRLGITTSILVRAAWALVVGRMTDLDEVVFGVTVSGRSAPVAGLDRMAAPTIATVPVRVRMRGDQTVADYLDTAQRQATEMIPFEQTGLQRIAKLCSAGQKACMFQTLLVVQPQDDGFGRGPLGTWLDGNKLQWSDTYALTLELRLGMDKIVASTSFDPRAIEPWMVWCLLRRLDFVLQQLDGADPGQTLAEIKIVNEQDLDRIWEWNSTVPSPAEQDVHQMIAERVRTQPDAPAVCAWDGELTYGQLDQLASILMGRLIDHEVGSRRMLVPLCFEKSMWTTVAILGVIKAGAGFVLLDRSLPEKRLQAIVQQVQGSLILSSQSNQDLSSRLAQKTLTLGWSFFTDLRDQASRHARPPCLSSILYTIFTSGSTGAPKGVEITHLNAASAVHHQTQLMGLTRESRFFDFASYSFDVSISNVLSALTTGGCLCVPQDEDRRTNLEHSIASLRANVLDITPTVAQLLSPARVPSVRTIIFSGEALRVTDVERWWQAGVQVCHAYGPSECTPTSTLNCGARSPQEVISIGKGAGLVTWVVSPENHGELLPPGCVGELLLEGPLVGRGYLASVDKTAAVFVEDPPWLLQGAPGRPGRRGRLYKTGDLVRYNEDGTLTFIGRKDSQIKIRGQRVELEEVEYQVHESIPEARQVVAEVITPEDEGSSTLVVFLKMGDDRQADQPEPMELRVFSISPHVEKRLAKHLPIYMIPALYLSIGELPSTPTGKTDRKRLREVGKTFFTAGAERWLGPRRRETSTAASGGAITEAEQPAYVLAQKVFSMLPSWHRGLSSTEDVAPCQGIAFDDVLLQPSGLDSINMMSLVHYVSREFGVKLSLELLMDRTTSIRTLAKSVSSLRASPGKQSPGMLPAQLSPSVDIMAEINRHDSGIAAAQRELASAEAGHDPNPASDESLTVFLTGANGFIGSQILRQLLENRQVGRVVALVRGETQDAARSRTINAASKALWWTNFHSVKLQVWPGDLSLPRLGLDPTHWGLVTDGTSFDVIIHNGAEVHWGKSYATLEATNVNSTVELLRVAVAAPRMRFVYVSGGRERVAQDEQESDVARELGAIDAIGYSQTKFVAEAVVRRAAVRCMSRPKRLATVTPGLVVGTPAEGVSNADDYLWRLAASCIRVGAYNADEADAWLDLSDVAAIAKNIIDTALDPDTAPEAMAHVRDGMKWGELWAILRGLGHRLEAKGAAPWLAAIRADIELLGETHPLWPLTHLLEAESLVAKEEADSCREVGNTPRTLRVAVRRSAEFLEKCGFLPRPLVKPEAALQAMLQEPFSRSGHELRSRFGLPGTPSERIPT</sequence>
<dbReference type="Pfam" id="PF00550">
    <property type="entry name" value="PP-binding"/>
    <property type="match status" value="3"/>
</dbReference>
<dbReference type="NCBIfam" id="TIGR01733">
    <property type="entry name" value="AA-adenyl-dom"/>
    <property type="match status" value="3"/>
</dbReference>
<dbReference type="InterPro" id="IPR001242">
    <property type="entry name" value="Condensation_dom"/>
</dbReference>
<dbReference type="FunFam" id="3.30.559.30:FF:000003">
    <property type="entry name" value="Nonribosomal peptide synthase SidD"/>
    <property type="match status" value="1"/>
</dbReference>
<dbReference type="OrthoDB" id="416786at2759"/>
<evidence type="ECO:0000313" key="8">
    <source>
        <dbReference type="EMBL" id="KAF4505782.1"/>
    </source>
</evidence>
<dbReference type="InterPro" id="IPR042099">
    <property type="entry name" value="ANL_N_sf"/>
</dbReference>
<comment type="pathway">
    <text evidence="1">Secondary metabolite biosynthesis.</text>
</comment>
<dbReference type="InterPro" id="IPR010071">
    <property type="entry name" value="AA_adenyl_dom"/>
</dbReference>
<evidence type="ECO:0000313" key="9">
    <source>
        <dbReference type="Proteomes" id="UP000557566"/>
    </source>
</evidence>
<evidence type="ECO:0000256" key="4">
    <source>
        <dbReference type="ARBA" id="ARBA00022598"/>
    </source>
</evidence>
<evidence type="ECO:0000259" key="7">
    <source>
        <dbReference type="PROSITE" id="PS50075"/>
    </source>
</evidence>
<dbReference type="Gene3D" id="2.30.38.10">
    <property type="entry name" value="Luciferase, Domain 3"/>
    <property type="match status" value="1"/>
</dbReference>
<feature type="domain" description="Carrier" evidence="7">
    <location>
        <begin position="839"/>
        <end position="915"/>
    </location>
</feature>
<evidence type="ECO:0000256" key="5">
    <source>
        <dbReference type="ARBA" id="ARBA00029454"/>
    </source>
</evidence>
<evidence type="ECO:0000256" key="3">
    <source>
        <dbReference type="ARBA" id="ARBA00022553"/>
    </source>
</evidence>
<dbReference type="GO" id="GO:0016874">
    <property type="term" value="F:ligase activity"/>
    <property type="evidence" value="ECO:0007669"/>
    <property type="project" value="UniProtKB-KW"/>
</dbReference>
<dbReference type="PANTHER" id="PTHR45527:SF1">
    <property type="entry name" value="FATTY ACID SYNTHASE"/>
    <property type="match status" value="1"/>
</dbReference>
<dbReference type="CDD" id="cd19542">
    <property type="entry name" value="CT_NRPS-like"/>
    <property type="match status" value="1"/>
</dbReference>
<dbReference type="Gene3D" id="3.30.300.30">
    <property type="match status" value="3"/>
</dbReference>
<feature type="domain" description="Carrier" evidence="7">
    <location>
        <begin position="2374"/>
        <end position="2450"/>
    </location>
</feature>
<dbReference type="SUPFAM" id="SSF56801">
    <property type="entry name" value="Acetyl-CoA synthetase-like"/>
    <property type="match status" value="3"/>
</dbReference>
<dbReference type="GO" id="GO:0044550">
    <property type="term" value="P:secondary metabolite biosynthetic process"/>
    <property type="evidence" value="ECO:0007669"/>
    <property type="project" value="TreeGrafter"/>
</dbReference>
<proteinExistence type="inferred from homology"/>
<dbReference type="GO" id="GO:0005737">
    <property type="term" value="C:cytoplasm"/>
    <property type="evidence" value="ECO:0007669"/>
    <property type="project" value="TreeGrafter"/>
</dbReference>
<organism evidence="8 9">
    <name type="scientific">Ophiocordyceps sinensis</name>
    <dbReference type="NCBI Taxonomy" id="72228"/>
    <lineage>
        <taxon>Eukaryota</taxon>
        <taxon>Fungi</taxon>
        <taxon>Dikarya</taxon>
        <taxon>Ascomycota</taxon>
        <taxon>Pezizomycotina</taxon>
        <taxon>Sordariomycetes</taxon>
        <taxon>Hypocreomycetidae</taxon>
        <taxon>Hypocreales</taxon>
        <taxon>Ophiocordycipitaceae</taxon>
        <taxon>Ophiocordyceps</taxon>
    </lineage>
</organism>
<dbReference type="Gene3D" id="3.40.50.720">
    <property type="entry name" value="NAD(P)-binding Rossmann-like Domain"/>
    <property type="match status" value="1"/>
</dbReference>